<dbReference type="Pfam" id="PF13400">
    <property type="entry name" value="Tad"/>
    <property type="match status" value="1"/>
</dbReference>
<feature type="domain" description="Putative Flp pilus-assembly TadG-like N-terminal" evidence="2">
    <location>
        <begin position="11"/>
        <end position="57"/>
    </location>
</feature>
<feature type="transmembrane region" description="Helical" evidence="1">
    <location>
        <begin position="12"/>
        <end position="39"/>
    </location>
</feature>
<keyword evidence="1" id="KW-1133">Transmembrane helix</keyword>
<proteinExistence type="predicted"/>
<evidence type="ECO:0000256" key="1">
    <source>
        <dbReference type="SAM" id="Phobius"/>
    </source>
</evidence>
<dbReference type="Proteomes" id="UP001209083">
    <property type="component" value="Chromosome"/>
</dbReference>
<keyword evidence="1" id="KW-0472">Membrane</keyword>
<dbReference type="RefSeq" id="WP_349637618.1">
    <property type="nucleotide sequence ID" value="NZ_CP090958.1"/>
</dbReference>
<sequence>MANRCRGADDGQILPLAIGFCAIGLSIIFVVIAISSVYLERKRLQSVADSAVLAAADSFVPELGPEPSIRLTDDSVRHGARRYLERTDAETRFEALRLVRPTGSTDGVSAEVSLRARARPAILSVFVPDGIQISVTSRARGSLRDG</sequence>
<gene>
    <name evidence="3" type="ORF">LWF01_12000</name>
</gene>
<organism evidence="3 4">
    <name type="scientific">Saxibacter everestensis</name>
    <dbReference type="NCBI Taxonomy" id="2909229"/>
    <lineage>
        <taxon>Bacteria</taxon>
        <taxon>Bacillati</taxon>
        <taxon>Actinomycetota</taxon>
        <taxon>Actinomycetes</taxon>
        <taxon>Micrococcales</taxon>
        <taxon>Brevibacteriaceae</taxon>
        <taxon>Saxibacter</taxon>
    </lineage>
</organism>
<keyword evidence="1" id="KW-0812">Transmembrane</keyword>
<reference evidence="3 4" key="1">
    <citation type="submission" date="2023-05" db="EMBL/GenBank/DDBJ databases">
        <title>Lithophilousrod everest ZFBP1038 complete genpme.</title>
        <authorList>
            <person name="Tian M."/>
        </authorList>
    </citation>
    <scope>NUCLEOTIDE SEQUENCE [LARGE SCALE GENOMIC DNA]</scope>
    <source>
        <strain evidence="3 4">ZFBP1038</strain>
    </source>
</reference>
<evidence type="ECO:0000313" key="4">
    <source>
        <dbReference type="Proteomes" id="UP001209083"/>
    </source>
</evidence>
<protein>
    <submittedName>
        <fullName evidence="3">Tad domain-containing protein</fullName>
    </submittedName>
</protein>
<evidence type="ECO:0000313" key="3">
    <source>
        <dbReference type="EMBL" id="WGW10835.1"/>
    </source>
</evidence>
<name>A0ABY8QRQ8_9MICO</name>
<evidence type="ECO:0000259" key="2">
    <source>
        <dbReference type="Pfam" id="PF13400"/>
    </source>
</evidence>
<keyword evidence="4" id="KW-1185">Reference proteome</keyword>
<accession>A0ABY8QRQ8</accession>
<dbReference type="EMBL" id="CP090958">
    <property type="protein sequence ID" value="WGW10835.1"/>
    <property type="molecule type" value="Genomic_DNA"/>
</dbReference>
<dbReference type="InterPro" id="IPR028087">
    <property type="entry name" value="Tad_N"/>
</dbReference>